<evidence type="ECO:0000256" key="7">
    <source>
        <dbReference type="ARBA" id="ARBA00022705"/>
    </source>
</evidence>
<sequence>MKFIIAKTELEAALKDLIAFTNKKDMVNITSHVCIEAKTDALIFQANDLEMGLCLTLNIPAQETGSAVLNAKYLLDIISKLEKGDLLLESQDNFMHVHFKRSKFKLPLLDKEYFPSFPTYDHLPVVYFDDSTLSDYFKKLAQVITTNASKYEFSGVLLALQENLELVATDTKRLSVVQMEIGGTTSADRQELILPKRAMLEVAKLFRGDFEMRYDKNMIFFKNASMVLFAKLISGKYPHYQNIIPSTFAHQLECNTQDFKDAINITQALGATTKIIFRPDKIEFETLQTENPSFASTFVEASTPLDGFVIHAQARHLLDALSALSTPTFDFCLSVENQPFVIQKNGFITVVMPVAI</sequence>
<dbReference type="InterPro" id="IPR001001">
    <property type="entry name" value="DNA_polIII_beta"/>
</dbReference>
<evidence type="ECO:0000256" key="10">
    <source>
        <dbReference type="ARBA" id="ARBA00030988"/>
    </source>
</evidence>
<evidence type="ECO:0000313" key="15">
    <source>
        <dbReference type="Proteomes" id="UP000007934"/>
    </source>
</evidence>
<evidence type="ECO:0000256" key="4">
    <source>
        <dbReference type="ARBA" id="ARBA00022490"/>
    </source>
</evidence>
<dbReference type="InterPro" id="IPR046938">
    <property type="entry name" value="DNA_clamp_sf"/>
</dbReference>
<dbReference type="GO" id="GO:0003677">
    <property type="term" value="F:DNA binding"/>
    <property type="evidence" value="ECO:0007669"/>
    <property type="project" value="UniProtKB-KW"/>
</dbReference>
<dbReference type="EMBL" id="FQ670179">
    <property type="protein sequence ID" value="CBY82417.1"/>
    <property type="molecule type" value="Genomic_DNA"/>
</dbReference>
<dbReference type="Gene3D" id="3.10.150.10">
    <property type="entry name" value="DNA Polymerase III, subunit A, domain 2"/>
    <property type="match status" value="3"/>
</dbReference>
<dbReference type="PANTHER" id="PTHR30478:SF0">
    <property type="entry name" value="BETA SLIDING CLAMP"/>
    <property type="match status" value="1"/>
</dbReference>
<dbReference type="SMART" id="SM00480">
    <property type="entry name" value="POL3Bc"/>
    <property type="match status" value="1"/>
</dbReference>
<feature type="domain" description="DNA polymerase III beta sliding clamp central" evidence="13">
    <location>
        <begin position="133"/>
        <end position="238"/>
    </location>
</feature>
<accession>E7A8Y1</accession>
<evidence type="ECO:0000256" key="3">
    <source>
        <dbReference type="ARBA" id="ARBA00021035"/>
    </source>
</evidence>
<evidence type="ECO:0000256" key="5">
    <source>
        <dbReference type="ARBA" id="ARBA00022679"/>
    </source>
</evidence>
<dbReference type="GO" id="GO:0006271">
    <property type="term" value="P:DNA strand elongation involved in DNA replication"/>
    <property type="evidence" value="ECO:0007669"/>
    <property type="project" value="TreeGrafter"/>
</dbReference>
<evidence type="ECO:0000256" key="11">
    <source>
        <dbReference type="ARBA" id="ARBA00033276"/>
    </source>
</evidence>
<dbReference type="PANTHER" id="PTHR30478">
    <property type="entry name" value="DNA POLYMERASE III SUBUNIT BETA"/>
    <property type="match status" value="1"/>
</dbReference>
<dbReference type="GO" id="GO:0005737">
    <property type="term" value="C:cytoplasm"/>
    <property type="evidence" value="ECO:0007669"/>
    <property type="project" value="UniProtKB-SubCell"/>
</dbReference>
<proteinExistence type="inferred from homology"/>
<dbReference type="InterPro" id="IPR022634">
    <property type="entry name" value="DNA_polIII_beta_N"/>
</dbReference>
<keyword evidence="6 14" id="KW-0548">Nucleotidyltransferase</keyword>
<keyword evidence="7" id="KW-0235">DNA replication</keyword>
<keyword evidence="4" id="KW-0963">Cytoplasm</keyword>
<gene>
    <name evidence="14" type="primary">dnaN</name>
    <name evidence="14" type="ordered locus">Hfelis_03330</name>
</gene>
<dbReference type="eggNOG" id="COG0592">
    <property type="taxonomic scope" value="Bacteria"/>
</dbReference>
<feature type="domain" description="DNA polymerase III beta sliding clamp N-terminal" evidence="12">
    <location>
        <begin position="1"/>
        <end position="117"/>
    </location>
</feature>
<comment type="subcellular location">
    <subcellularLocation>
        <location evidence="1">Cytoplasm</location>
    </subcellularLocation>
</comment>
<dbReference type="InterPro" id="IPR022637">
    <property type="entry name" value="DNA_polIII_beta_cen"/>
</dbReference>
<comment type="similarity">
    <text evidence="2">Belongs to the beta sliding clamp family.</text>
</comment>
<reference evidence="14 15" key="1">
    <citation type="journal article" date="2011" name="Genome Biol. Evol.">
        <title>Comparative whole genome sequence analysis of the carcinogenic bacterial model pathogen Helicobacter felis.</title>
        <authorList>
            <person name="Arnold I.C."/>
            <person name="Zigova Z."/>
            <person name="Holden M."/>
            <person name="Lawley T.D."/>
            <person name="Rad R."/>
            <person name="Dougan G."/>
            <person name="Falkow S."/>
            <person name="Bentley S.D."/>
            <person name="Muller A."/>
        </authorList>
    </citation>
    <scope>NUCLEOTIDE SEQUENCE [LARGE SCALE GENOMIC DNA]</scope>
    <source>
        <strain evidence="15">ATCC 49179 / CCUG 28539 / NCTC 12436 / CS1</strain>
    </source>
</reference>
<keyword evidence="5 14" id="KW-0808">Transferase</keyword>
<dbReference type="Proteomes" id="UP000007934">
    <property type="component" value="Chromosome"/>
</dbReference>
<dbReference type="GO" id="GO:0003887">
    <property type="term" value="F:DNA-directed DNA polymerase activity"/>
    <property type="evidence" value="ECO:0007669"/>
    <property type="project" value="UniProtKB-KW"/>
</dbReference>
<dbReference type="HOGENOM" id="CLU_038149_4_0_7"/>
<dbReference type="NCBIfam" id="TIGR00663">
    <property type="entry name" value="dnan"/>
    <property type="match status" value="1"/>
</dbReference>
<keyword evidence="8" id="KW-0239">DNA-directed DNA polymerase</keyword>
<dbReference type="GO" id="GO:0008408">
    <property type="term" value="F:3'-5' exonuclease activity"/>
    <property type="evidence" value="ECO:0007669"/>
    <property type="project" value="InterPro"/>
</dbReference>
<dbReference type="Pfam" id="PF00712">
    <property type="entry name" value="DNA_pol3_beta"/>
    <property type="match status" value="1"/>
</dbReference>
<protein>
    <recommendedName>
        <fullName evidence="3">Beta sliding clamp</fullName>
    </recommendedName>
    <alternativeName>
        <fullName evidence="11">Beta-clamp processivity factor</fullName>
    </alternativeName>
    <alternativeName>
        <fullName evidence="10">DNA polymerase III beta sliding clamp subunit</fullName>
    </alternativeName>
</protein>
<evidence type="ECO:0000259" key="12">
    <source>
        <dbReference type="Pfam" id="PF00712"/>
    </source>
</evidence>
<evidence type="ECO:0000259" key="13">
    <source>
        <dbReference type="Pfam" id="PF02767"/>
    </source>
</evidence>
<dbReference type="RefSeq" id="WP_013468788.1">
    <property type="nucleotide sequence ID" value="NC_014810.2"/>
</dbReference>
<evidence type="ECO:0000256" key="9">
    <source>
        <dbReference type="ARBA" id="ARBA00023125"/>
    </source>
</evidence>
<keyword evidence="15" id="KW-1185">Reference proteome</keyword>
<dbReference type="SUPFAM" id="SSF55979">
    <property type="entry name" value="DNA clamp"/>
    <property type="match status" value="3"/>
</dbReference>
<evidence type="ECO:0000313" key="14">
    <source>
        <dbReference type="EMBL" id="CBY82417.1"/>
    </source>
</evidence>
<evidence type="ECO:0000256" key="8">
    <source>
        <dbReference type="ARBA" id="ARBA00022932"/>
    </source>
</evidence>
<evidence type="ECO:0000256" key="2">
    <source>
        <dbReference type="ARBA" id="ARBA00010752"/>
    </source>
</evidence>
<evidence type="ECO:0000256" key="6">
    <source>
        <dbReference type="ARBA" id="ARBA00022695"/>
    </source>
</evidence>
<name>E7A8Y1_HELFC</name>
<dbReference type="Pfam" id="PF02767">
    <property type="entry name" value="DNA_pol3_beta_2"/>
    <property type="match status" value="1"/>
</dbReference>
<dbReference type="KEGG" id="hfe:HFELIS_03330"/>
<dbReference type="GeneID" id="36134690"/>
<dbReference type="GO" id="GO:0009360">
    <property type="term" value="C:DNA polymerase III complex"/>
    <property type="evidence" value="ECO:0007669"/>
    <property type="project" value="InterPro"/>
</dbReference>
<dbReference type="AlphaFoldDB" id="E7A8Y1"/>
<evidence type="ECO:0000256" key="1">
    <source>
        <dbReference type="ARBA" id="ARBA00004496"/>
    </source>
</evidence>
<dbReference type="CDD" id="cd00140">
    <property type="entry name" value="beta_clamp"/>
    <property type="match status" value="1"/>
</dbReference>
<organism evidence="14 15">
    <name type="scientific">Helicobacter felis (strain ATCC 49179 / CCUG 28539 / NCTC 12436 / CS1)</name>
    <dbReference type="NCBI Taxonomy" id="936155"/>
    <lineage>
        <taxon>Bacteria</taxon>
        <taxon>Pseudomonadati</taxon>
        <taxon>Campylobacterota</taxon>
        <taxon>Epsilonproteobacteria</taxon>
        <taxon>Campylobacterales</taxon>
        <taxon>Helicobacteraceae</taxon>
        <taxon>Helicobacter</taxon>
    </lineage>
</organism>
<dbReference type="STRING" id="936155.HFELIS_03330"/>
<keyword evidence="9" id="KW-0238">DNA-binding</keyword>